<name>A0AAV4C633_9GAST</name>
<keyword evidence="3" id="KW-1185">Reference proteome</keyword>
<dbReference type="AlphaFoldDB" id="A0AAV4C633"/>
<dbReference type="EMBL" id="BLXT01006003">
    <property type="protein sequence ID" value="GFO28176.1"/>
    <property type="molecule type" value="Genomic_DNA"/>
</dbReference>
<evidence type="ECO:0000256" key="1">
    <source>
        <dbReference type="SAM" id="MobiDB-lite"/>
    </source>
</evidence>
<feature type="region of interest" description="Disordered" evidence="1">
    <location>
        <begin position="1"/>
        <end position="37"/>
    </location>
</feature>
<gene>
    <name evidence="2" type="ORF">PoB_005468100</name>
</gene>
<sequence>MSTEQEHIDLDVSELLEGRDELSKDKTQDKPIFRSPSPSTFFEDIVARPLCSGQQTRPGISNDFSVVGSRPGISLWPDKVAKCLRSHDFRRAVTSKPVGIFTMMTVSFNPTAAGSAYAIKPSSGEIMWASLDPLLIRSCRFWGKFSNCYAIHARSLHEFDQWRKV</sequence>
<feature type="compositionally biased region" description="Basic and acidic residues" evidence="1">
    <location>
        <begin position="1"/>
        <end position="32"/>
    </location>
</feature>
<protein>
    <submittedName>
        <fullName evidence="2">Uncharacterized protein</fullName>
    </submittedName>
</protein>
<evidence type="ECO:0000313" key="2">
    <source>
        <dbReference type="EMBL" id="GFO28176.1"/>
    </source>
</evidence>
<comment type="caution">
    <text evidence="2">The sequence shown here is derived from an EMBL/GenBank/DDBJ whole genome shotgun (WGS) entry which is preliminary data.</text>
</comment>
<reference evidence="2 3" key="1">
    <citation type="journal article" date="2021" name="Elife">
        <title>Chloroplast acquisition without the gene transfer in kleptoplastic sea slugs, Plakobranchus ocellatus.</title>
        <authorList>
            <person name="Maeda T."/>
            <person name="Takahashi S."/>
            <person name="Yoshida T."/>
            <person name="Shimamura S."/>
            <person name="Takaki Y."/>
            <person name="Nagai Y."/>
            <person name="Toyoda A."/>
            <person name="Suzuki Y."/>
            <person name="Arimoto A."/>
            <person name="Ishii H."/>
            <person name="Satoh N."/>
            <person name="Nishiyama T."/>
            <person name="Hasebe M."/>
            <person name="Maruyama T."/>
            <person name="Minagawa J."/>
            <person name="Obokata J."/>
            <person name="Shigenobu S."/>
        </authorList>
    </citation>
    <scope>NUCLEOTIDE SEQUENCE [LARGE SCALE GENOMIC DNA]</scope>
</reference>
<dbReference type="Proteomes" id="UP000735302">
    <property type="component" value="Unassembled WGS sequence"/>
</dbReference>
<evidence type="ECO:0000313" key="3">
    <source>
        <dbReference type="Proteomes" id="UP000735302"/>
    </source>
</evidence>
<proteinExistence type="predicted"/>
<accession>A0AAV4C633</accession>
<organism evidence="2 3">
    <name type="scientific">Plakobranchus ocellatus</name>
    <dbReference type="NCBI Taxonomy" id="259542"/>
    <lineage>
        <taxon>Eukaryota</taxon>
        <taxon>Metazoa</taxon>
        <taxon>Spiralia</taxon>
        <taxon>Lophotrochozoa</taxon>
        <taxon>Mollusca</taxon>
        <taxon>Gastropoda</taxon>
        <taxon>Heterobranchia</taxon>
        <taxon>Euthyneura</taxon>
        <taxon>Panpulmonata</taxon>
        <taxon>Sacoglossa</taxon>
        <taxon>Placobranchoidea</taxon>
        <taxon>Plakobranchidae</taxon>
        <taxon>Plakobranchus</taxon>
    </lineage>
</organism>